<dbReference type="PANTHER" id="PTHR22923:SF116">
    <property type="entry name" value="C1Q DOMAIN-CONTAINING PROTEIN"/>
    <property type="match status" value="1"/>
</dbReference>
<evidence type="ECO:0000256" key="1">
    <source>
        <dbReference type="ARBA" id="ARBA00004613"/>
    </source>
</evidence>
<keyword evidence="2" id="KW-0964">Secreted</keyword>
<comment type="subcellular location">
    <subcellularLocation>
        <location evidence="1">Secreted</location>
    </subcellularLocation>
</comment>
<keyword evidence="7" id="KW-1185">Reference proteome</keyword>
<dbReference type="InterPro" id="IPR050822">
    <property type="entry name" value="Cerebellin_Synaptic_Org"/>
</dbReference>
<dbReference type="Gene3D" id="2.60.120.40">
    <property type="match status" value="1"/>
</dbReference>
<dbReference type="InterPro" id="IPR001073">
    <property type="entry name" value="C1q_dom"/>
</dbReference>
<dbReference type="GO" id="GO:0005576">
    <property type="term" value="C:extracellular region"/>
    <property type="evidence" value="ECO:0007669"/>
    <property type="project" value="UniProtKB-SubCell"/>
</dbReference>
<dbReference type="EnsemblMetazoa" id="G18635.2">
    <property type="protein sequence ID" value="G18635.2:cds"/>
    <property type="gene ID" value="G18635"/>
</dbReference>
<feature type="chain" id="PRO_5042431085" description="C1q domain-containing protein" evidence="4">
    <location>
        <begin position="21"/>
        <end position="178"/>
    </location>
</feature>
<evidence type="ECO:0000256" key="2">
    <source>
        <dbReference type="ARBA" id="ARBA00022525"/>
    </source>
</evidence>
<evidence type="ECO:0000313" key="6">
    <source>
        <dbReference type="EnsemblMetazoa" id="G18635.1:cds"/>
    </source>
</evidence>
<dbReference type="InterPro" id="IPR008983">
    <property type="entry name" value="Tumour_necrosis_fac-like_dom"/>
</dbReference>
<feature type="domain" description="C1q" evidence="5">
    <location>
        <begin position="33"/>
        <end position="178"/>
    </location>
</feature>
<evidence type="ECO:0000256" key="4">
    <source>
        <dbReference type="SAM" id="SignalP"/>
    </source>
</evidence>
<dbReference type="OrthoDB" id="6117244at2759"/>
<protein>
    <recommendedName>
        <fullName evidence="5">C1q domain-containing protein</fullName>
    </recommendedName>
</protein>
<reference evidence="6" key="1">
    <citation type="submission" date="2022-08" db="UniProtKB">
        <authorList>
            <consortium name="EnsemblMetazoa"/>
        </authorList>
    </citation>
    <scope>IDENTIFICATION</scope>
    <source>
        <strain evidence="6">05x7-T-G4-1.051#20</strain>
    </source>
</reference>
<dbReference type="SUPFAM" id="SSF49842">
    <property type="entry name" value="TNF-like"/>
    <property type="match status" value="1"/>
</dbReference>
<accession>A0A8W8JES8</accession>
<keyword evidence="3 4" id="KW-0732">Signal</keyword>
<evidence type="ECO:0000259" key="5">
    <source>
        <dbReference type="PROSITE" id="PS50871"/>
    </source>
</evidence>
<name>A0A8W8JES8_MAGGI</name>
<dbReference type="Proteomes" id="UP000005408">
    <property type="component" value="Unassembled WGS sequence"/>
</dbReference>
<evidence type="ECO:0000256" key="3">
    <source>
        <dbReference type="ARBA" id="ARBA00022729"/>
    </source>
</evidence>
<dbReference type="PRINTS" id="PR00007">
    <property type="entry name" value="COMPLEMNTC1Q"/>
</dbReference>
<dbReference type="Pfam" id="PF00386">
    <property type="entry name" value="C1q"/>
    <property type="match status" value="1"/>
</dbReference>
<feature type="signal peptide" evidence="4">
    <location>
        <begin position="1"/>
        <end position="20"/>
    </location>
</feature>
<dbReference type="PROSITE" id="PS50871">
    <property type="entry name" value="C1Q"/>
    <property type="match status" value="1"/>
</dbReference>
<dbReference type="SMART" id="SM00110">
    <property type="entry name" value="C1Q"/>
    <property type="match status" value="1"/>
</dbReference>
<evidence type="ECO:0000313" key="7">
    <source>
        <dbReference type="Proteomes" id="UP000005408"/>
    </source>
</evidence>
<sequence>MKTIALVCVAICLTFSLASSLCYHGSYRTSEESSVVPVAFYVYYSSTFKALQQNQPFIFDSVGTNYGNGYDKNTGVFTAPSAGLYAFSWTIHAAGTHQAGSSGQYGEMVAVLKQNGIAKGSIYADTEKEYDDDSATGFVILAVSTRDTFQIVSQTEGQGAFYSTMSNGKTSFSGFRIA</sequence>
<dbReference type="EnsemblMetazoa" id="G18635.1">
    <property type="protein sequence ID" value="G18635.1:cds"/>
    <property type="gene ID" value="G18635"/>
</dbReference>
<proteinExistence type="predicted"/>
<dbReference type="PANTHER" id="PTHR22923">
    <property type="entry name" value="CEREBELLIN-RELATED"/>
    <property type="match status" value="1"/>
</dbReference>
<organism evidence="6 7">
    <name type="scientific">Magallana gigas</name>
    <name type="common">Pacific oyster</name>
    <name type="synonym">Crassostrea gigas</name>
    <dbReference type="NCBI Taxonomy" id="29159"/>
    <lineage>
        <taxon>Eukaryota</taxon>
        <taxon>Metazoa</taxon>
        <taxon>Spiralia</taxon>
        <taxon>Lophotrochozoa</taxon>
        <taxon>Mollusca</taxon>
        <taxon>Bivalvia</taxon>
        <taxon>Autobranchia</taxon>
        <taxon>Pteriomorphia</taxon>
        <taxon>Ostreida</taxon>
        <taxon>Ostreoidea</taxon>
        <taxon>Ostreidae</taxon>
        <taxon>Magallana</taxon>
    </lineage>
</organism>
<dbReference type="AlphaFoldDB" id="A0A8W8JES8"/>